<keyword evidence="3" id="KW-1185">Reference proteome</keyword>
<protein>
    <submittedName>
        <fullName evidence="2">Uncharacterized protein</fullName>
    </submittedName>
</protein>
<proteinExistence type="predicted"/>
<comment type="caution">
    <text evidence="2">The sequence shown here is derived from an EMBL/GenBank/DDBJ whole genome shotgun (WGS) entry which is preliminary data.</text>
</comment>
<name>A0A8J5QPL7_9HYME</name>
<evidence type="ECO:0000313" key="2">
    <source>
        <dbReference type="EMBL" id="KAG8034706.1"/>
    </source>
</evidence>
<evidence type="ECO:0000313" key="3">
    <source>
        <dbReference type="Proteomes" id="UP000729913"/>
    </source>
</evidence>
<sequence length="117" mass="13359">MMSFSRDCASHNQKKRESTSSNASSYLLLLNSLANDLDCMLNELCSPTDNYQRYVKYLCTQYDRVNVHEEKYYGNACEKIKAYSLTDYTISPSKEDEVKVGARQWLPATSHQPPATS</sequence>
<dbReference type="EMBL" id="JAAOIC020000067">
    <property type="protein sequence ID" value="KAG8034706.1"/>
    <property type="molecule type" value="Genomic_DNA"/>
</dbReference>
<feature type="region of interest" description="Disordered" evidence="1">
    <location>
        <begin position="1"/>
        <end position="22"/>
    </location>
</feature>
<evidence type="ECO:0000256" key="1">
    <source>
        <dbReference type="SAM" id="MobiDB-lite"/>
    </source>
</evidence>
<accession>A0A8J5QPL7</accession>
<organism evidence="2 3">
    <name type="scientific">Cotesia typhae</name>
    <dbReference type="NCBI Taxonomy" id="2053667"/>
    <lineage>
        <taxon>Eukaryota</taxon>
        <taxon>Metazoa</taxon>
        <taxon>Ecdysozoa</taxon>
        <taxon>Arthropoda</taxon>
        <taxon>Hexapoda</taxon>
        <taxon>Insecta</taxon>
        <taxon>Pterygota</taxon>
        <taxon>Neoptera</taxon>
        <taxon>Endopterygota</taxon>
        <taxon>Hymenoptera</taxon>
        <taxon>Apocrita</taxon>
        <taxon>Ichneumonoidea</taxon>
        <taxon>Braconidae</taxon>
        <taxon>Microgastrinae</taxon>
        <taxon>Cotesia</taxon>
    </lineage>
</organism>
<reference evidence="2" key="2">
    <citation type="submission" date="2021-04" db="EMBL/GenBank/DDBJ databases">
        <title>Genome-wide patterns of bracovirus chromosomal integration into multiple host tissues during parasitism.</title>
        <authorList>
            <person name="Chebbi M.A.C."/>
        </authorList>
    </citation>
    <scope>NUCLEOTIDE SEQUENCE</scope>
    <source>
        <tissue evidence="2">Whole body</tissue>
    </source>
</reference>
<gene>
    <name evidence="2" type="ORF">G9C98_007782</name>
</gene>
<dbReference type="Proteomes" id="UP000729913">
    <property type="component" value="Unassembled WGS sequence"/>
</dbReference>
<reference evidence="2" key="1">
    <citation type="submission" date="2020-03" db="EMBL/GenBank/DDBJ databases">
        <authorList>
            <person name="Chebbi M.A."/>
            <person name="Drezen J.M."/>
        </authorList>
    </citation>
    <scope>NUCLEOTIDE SEQUENCE</scope>
    <source>
        <tissue evidence="2">Whole body</tissue>
    </source>
</reference>
<dbReference type="AlphaFoldDB" id="A0A8J5QPL7"/>